<keyword evidence="3" id="KW-1185">Reference proteome</keyword>
<evidence type="ECO:0000313" key="3">
    <source>
        <dbReference type="Proteomes" id="UP001589890"/>
    </source>
</evidence>
<sequence length="70" mass="7669">MANGLPRMTVAEFLEALPMTLGGDLPEEERLAGCNLLRERLPTMNAARRRQPERLDPGHLAAGQSTLENA</sequence>
<evidence type="ECO:0000256" key="1">
    <source>
        <dbReference type="SAM" id="MobiDB-lite"/>
    </source>
</evidence>
<dbReference type="EMBL" id="JBHLTC010000021">
    <property type="protein sequence ID" value="MFC0626064.1"/>
    <property type="molecule type" value="Genomic_DNA"/>
</dbReference>
<name>A0ABV6QN47_9ACTN</name>
<proteinExistence type="predicted"/>
<accession>A0ABV6QN47</accession>
<evidence type="ECO:0000313" key="2">
    <source>
        <dbReference type="EMBL" id="MFC0626064.1"/>
    </source>
</evidence>
<reference evidence="2 3" key="1">
    <citation type="submission" date="2024-09" db="EMBL/GenBank/DDBJ databases">
        <authorList>
            <person name="Sun Q."/>
            <person name="Mori K."/>
        </authorList>
    </citation>
    <scope>NUCLEOTIDE SEQUENCE [LARGE SCALE GENOMIC DNA]</scope>
    <source>
        <strain evidence="2 3">CGMCC 1.15906</strain>
    </source>
</reference>
<dbReference type="RefSeq" id="WP_380049139.1">
    <property type="nucleotide sequence ID" value="NZ_JBHLTC010000021.1"/>
</dbReference>
<comment type="caution">
    <text evidence="2">The sequence shown here is derived from an EMBL/GenBank/DDBJ whole genome shotgun (WGS) entry which is preliminary data.</text>
</comment>
<protein>
    <submittedName>
        <fullName evidence="2">Uncharacterized protein</fullName>
    </submittedName>
</protein>
<gene>
    <name evidence="2" type="ORF">ACFFGN_18435</name>
</gene>
<organism evidence="2 3">
    <name type="scientific">Kribbella deserti</name>
    <dbReference type="NCBI Taxonomy" id="1926257"/>
    <lineage>
        <taxon>Bacteria</taxon>
        <taxon>Bacillati</taxon>
        <taxon>Actinomycetota</taxon>
        <taxon>Actinomycetes</taxon>
        <taxon>Propionibacteriales</taxon>
        <taxon>Kribbellaceae</taxon>
        <taxon>Kribbella</taxon>
    </lineage>
</organism>
<feature type="region of interest" description="Disordered" evidence="1">
    <location>
        <begin position="46"/>
        <end position="70"/>
    </location>
</feature>
<dbReference type="Proteomes" id="UP001589890">
    <property type="component" value="Unassembled WGS sequence"/>
</dbReference>